<keyword evidence="8" id="KW-1185">Reference proteome</keyword>
<evidence type="ECO:0000256" key="1">
    <source>
        <dbReference type="ARBA" id="ARBA00023015"/>
    </source>
</evidence>
<dbReference type="Gene3D" id="1.10.357.10">
    <property type="entry name" value="Tetracycline Repressor, domain 2"/>
    <property type="match status" value="1"/>
</dbReference>
<dbReference type="PANTHER" id="PTHR30055">
    <property type="entry name" value="HTH-TYPE TRANSCRIPTIONAL REGULATOR RUTR"/>
    <property type="match status" value="1"/>
</dbReference>
<evidence type="ECO:0000256" key="2">
    <source>
        <dbReference type="ARBA" id="ARBA00023125"/>
    </source>
</evidence>
<dbReference type="SUPFAM" id="SSF46689">
    <property type="entry name" value="Homeodomain-like"/>
    <property type="match status" value="1"/>
</dbReference>
<dbReference type="PROSITE" id="PS50977">
    <property type="entry name" value="HTH_TETR_2"/>
    <property type="match status" value="1"/>
</dbReference>
<name>A0A7X6M2J5_9NOCA</name>
<reference evidence="7 8" key="1">
    <citation type="submission" date="2020-04" db="EMBL/GenBank/DDBJ databases">
        <title>MicrobeNet Type strains.</title>
        <authorList>
            <person name="Nicholson A.C."/>
        </authorList>
    </citation>
    <scope>NUCLEOTIDE SEQUENCE [LARGE SCALE GENOMIC DNA]</scope>
    <source>
        <strain evidence="7 8">DSM 44445</strain>
    </source>
</reference>
<dbReference type="EMBL" id="JAAXPE010000040">
    <property type="protein sequence ID" value="NKY89163.1"/>
    <property type="molecule type" value="Genomic_DNA"/>
</dbReference>
<accession>A0A7X6M2J5</accession>
<dbReference type="GO" id="GO:0003700">
    <property type="term" value="F:DNA-binding transcription factor activity"/>
    <property type="evidence" value="ECO:0007669"/>
    <property type="project" value="TreeGrafter"/>
</dbReference>
<evidence type="ECO:0000313" key="8">
    <source>
        <dbReference type="Proteomes" id="UP000523447"/>
    </source>
</evidence>
<dbReference type="RefSeq" id="WP_051031238.1">
    <property type="nucleotide sequence ID" value="NZ_CAWPHS010000035.1"/>
</dbReference>
<dbReference type="Proteomes" id="UP000523447">
    <property type="component" value="Unassembled WGS sequence"/>
</dbReference>
<feature type="DNA-binding region" description="H-T-H motif" evidence="4">
    <location>
        <begin position="59"/>
        <end position="78"/>
    </location>
</feature>
<sequence length="228" mass="24773">MSARPPAQTSHGAPRAAGAERAARVWGGRTPEQRRAERRARLLAAALDIWLDSGWAAVTMRGVCGRAGLNDRYFYEHFADRDDLLATVWDEVCLEVFGELTAVIAENIGRAPLEILHAAIARAVALQTDGPARILSGDHAGSVILEERRSKMLTDATDWLLAAAEPYLRPGVDPLSLRMSTLMGIGGFAELLAAWRAGTLDVDADRLIEHTAAHATLLSTQYLEITPR</sequence>
<organism evidence="7 8">
    <name type="scientific">Nocardia veterana</name>
    <dbReference type="NCBI Taxonomy" id="132249"/>
    <lineage>
        <taxon>Bacteria</taxon>
        <taxon>Bacillati</taxon>
        <taxon>Actinomycetota</taxon>
        <taxon>Actinomycetes</taxon>
        <taxon>Mycobacteriales</taxon>
        <taxon>Nocardiaceae</taxon>
        <taxon>Nocardia</taxon>
    </lineage>
</organism>
<dbReference type="PANTHER" id="PTHR30055:SF234">
    <property type="entry name" value="HTH-TYPE TRANSCRIPTIONAL REGULATOR BETI"/>
    <property type="match status" value="1"/>
</dbReference>
<evidence type="ECO:0000256" key="4">
    <source>
        <dbReference type="PROSITE-ProRule" id="PRU00335"/>
    </source>
</evidence>
<evidence type="ECO:0000259" key="6">
    <source>
        <dbReference type="PROSITE" id="PS50977"/>
    </source>
</evidence>
<dbReference type="Pfam" id="PF00440">
    <property type="entry name" value="TetR_N"/>
    <property type="match status" value="1"/>
</dbReference>
<comment type="caution">
    <text evidence="7">The sequence shown here is derived from an EMBL/GenBank/DDBJ whole genome shotgun (WGS) entry which is preliminary data.</text>
</comment>
<keyword evidence="1" id="KW-0805">Transcription regulation</keyword>
<feature type="region of interest" description="Disordered" evidence="5">
    <location>
        <begin position="1"/>
        <end position="31"/>
    </location>
</feature>
<gene>
    <name evidence="7" type="ORF">HGA07_26585</name>
</gene>
<protein>
    <submittedName>
        <fullName evidence="7">TetR/AcrR family transcriptional regulator</fullName>
    </submittedName>
</protein>
<dbReference type="GO" id="GO:0000976">
    <property type="term" value="F:transcription cis-regulatory region binding"/>
    <property type="evidence" value="ECO:0007669"/>
    <property type="project" value="TreeGrafter"/>
</dbReference>
<evidence type="ECO:0000313" key="7">
    <source>
        <dbReference type="EMBL" id="NKY89163.1"/>
    </source>
</evidence>
<evidence type="ECO:0000256" key="3">
    <source>
        <dbReference type="ARBA" id="ARBA00023163"/>
    </source>
</evidence>
<feature type="compositionally biased region" description="Low complexity" evidence="5">
    <location>
        <begin position="12"/>
        <end position="29"/>
    </location>
</feature>
<evidence type="ECO:0000256" key="5">
    <source>
        <dbReference type="SAM" id="MobiDB-lite"/>
    </source>
</evidence>
<dbReference type="InterPro" id="IPR001647">
    <property type="entry name" value="HTH_TetR"/>
</dbReference>
<keyword evidence="3" id="KW-0804">Transcription</keyword>
<proteinExistence type="predicted"/>
<keyword evidence="2 4" id="KW-0238">DNA-binding</keyword>
<dbReference type="InterPro" id="IPR009057">
    <property type="entry name" value="Homeodomain-like_sf"/>
</dbReference>
<dbReference type="InterPro" id="IPR050109">
    <property type="entry name" value="HTH-type_TetR-like_transc_reg"/>
</dbReference>
<feature type="domain" description="HTH tetR-type" evidence="6">
    <location>
        <begin position="36"/>
        <end position="96"/>
    </location>
</feature>
<dbReference type="AlphaFoldDB" id="A0A7X6M2J5"/>